<dbReference type="Proteomes" id="UP001597353">
    <property type="component" value="Unassembled WGS sequence"/>
</dbReference>
<keyword evidence="4 6" id="KW-1133">Transmembrane helix</keyword>
<evidence type="ECO:0000313" key="7">
    <source>
        <dbReference type="EMBL" id="MFD1913105.1"/>
    </source>
</evidence>
<evidence type="ECO:0000313" key="8">
    <source>
        <dbReference type="Proteomes" id="UP001597353"/>
    </source>
</evidence>
<proteinExistence type="predicted"/>
<sequence length="452" mass="48238">MGRTNQRRIWGWYFFDWANQPYNTLLLTFIFGPYFASAVASDPVRGQEIWGWMLSATGLCIALLAPLLGAIADSGGKRRPWIVLWSALYLGGSFALWWAVPGMDNTLPILLAFAVGMIGLEFGIIFTNAMLPDLAPRSEIGRVSGSGWAFGYVGGVLSLAVMLLLLAENDAGVTLIGQPPALGLDPGMREGTRAVGPFTALWYLVFVIPFFLWVPETGKGRLPPDALRRGITDLARTLRSLPRRTSLSAWLGSSMLYRDALNGIYAFGGIYAAGVLGWSIVQIGVFGIMAAITGAIFCWIGGRADRRLGPRPVIVTSILALIGVCLVVVLTDRSRVLGLPVAEGSSLPDIVFYICGGLIGGAGGALQAASRTMMVHQADPARMTEAFGLYALSGKATAFLAPALVAATTAITNDQGMGVLPLMGLFILGLVLLVWVKPEGEGTKPWHAPEPR</sequence>
<feature type="transmembrane region" description="Helical" evidence="6">
    <location>
        <begin position="256"/>
        <end position="274"/>
    </location>
</feature>
<keyword evidence="8" id="KW-1185">Reference proteome</keyword>
<feature type="transmembrane region" description="Helical" evidence="6">
    <location>
        <begin position="194"/>
        <end position="214"/>
    </location>
</feature>
<keyword evidence="2" id="KW-0813">Transport</keyword>
<dbReference type="EMBL" id="JBHUGH010000010">
    <property type="protein sequence ID" value="MFD1913105.1"/>
    <property type="molecule type" value="Genomic_DNA"/>
</dbReference>
<feature type="transmembrane region" description="Helical" evidence="6">
    <location>
        <begin position="280"/>
        <end position="300"/>
    </location>
</feature>
<dbReference type="Gene3D" id="1.20.1250.20">
    <property type="entry name" value="MFS general substrate transporter like domains"/>
    <property type="match status" value="1"/>
</dbReference>
<gene>
    <name evidence="7" type="ORF">ACFSGJ_12875</name>
</gene>
<dbReference type="InterPro" id="IPR024671">
    <property type="entry name" value="Atg22-like"/>
</dbReference>
<reference evidence="8" key="1">
    <citation type="journal article" date="2019" name="Int. J. Syst. Evol. Microbiol.">
        <title>The Global Catalogue of Microorganisms (GCM) 10K type strain sequencing project: providing services to taxonomists for standard genome sequencing and annotation.</title>
        <authorList>
            <consortium name="The Broad Institute Genomics Platform"/>
            <consortium name="The Broad Institute Genome Sequencing Center for Infectious Disease"/>
            <person name="Wu L."/>
            <person name="Ma J."/>
        </authorList>
    </citation>
    <scope>NUCLEOTIDE SEQUENCE [LARGE SCALE GENOMIC DNA]</scope>
    <source>
        <strain evidence="8">CGMCC 4.7242</strain>
    </source>
</reference>
<feature type="transmembrane region" description="Helical" evidence="6">
    <location>
        <begin position="389"/>
        <end position="411"/>
    </location>
</feature>
<dbReference type="RefSeq" id="WP_390262418.1">
    <property type="nucleotide sequence ID" value="NZ_JBHUGH010000010.1"/>
</dbReference>
<dbReference type="PANTHER" id="PTHR23519:SF1">
    <property type="entry name" value="AUTOPHAGY-RELATED PROTEIN 22"/>
    <property type="match status" value="1"/>
</dbReference>
<dbReference type="InterPro" id="IPR050495">
    <property type="entry name" value="ATG22/LtaA_families"/>
</dbReference>
<evidence type="ECO:0000256" key="2">
    <source>
        <dbReference type="ARBA" id="ARBA00022448"/>
    </source>
</evidence>
<accession>A0ABW4S6A7</accession>
<comment type="caution">
    <text evidence="7">The sequence shown here is derived from an EMBL/GenBank/DDBJ whole genome shotgun (WGS) entry which is preliminary data.</text>
</comment>
<keyword evidence="3 6" id="KW-0812">Transmembrane</keyword>
<comment type="subcellular location">
    <subcellularLocation>
        <location evidence="1">Endomembrane system</location>
        <topology evidence="1">Multi-pass membrane protein</topology>
    </subcellularLocation>
</comment>
<feature type="transmembrane region" description="Helical" evidence="6">
    <location>
        <begin position="147"/>
        <end position="167"/>
    </location>
</feature>
<feature type="transmembrane region" description="Helical" evidence="6">
    <location>
        <begin position="312"/>
        <end position="330"/>
    </location>
</feature>
<feature type="transmembrane region" description="Helical" evidence="6">
    <location>
        <begin position="350"/>
        <end position="369"/>
    </location>
</feature>
<evidence type="ECO:0000256" key="5">
    <source>
        <dbReference type="ARBA" id="ARBA00023136"/>
    </source>
</evidence>
<keyword evidence="5 6" id="KW-0472">Membrane</keyword>
<dbReference type="SUPFAM" id="SSF103473">
    <property type="entry name" value="MFS general substrate transporter"/>
    <property type="match status" value="1"/>
</dbReference>
<evidence type="ECO:0000256" key="3">
    <source>
        <dbReference type="ARBA" id="ARBA00022692"/>
    </source>
</evidence>
<feature type="transmembrane region" description="Helical" evidence="6">
    <location>
        <begin position="21"/>
        <end position="37"/>
    </location>
</feature>
<evidence type="ECO:0000256" key="1">
    <source>
        <dbReference type="ARBA" id="ARBA00004127"/>
    </source>
</evidence>
<dbReference type="InterPro" id="IPR036259">
    <property type="entry name" value="MFS_trans_sf"/>
</dbReference>
<organism evidence="7 8">
    <name type="scientific">Halodurantibacterium flavum</name>
    <dbReference type="NCBI Taxonomy" id="1382802"/>
    <lineage>
        <taxon>Bacteria</taxon>
        <taxon>Pseudomonadati</taxon>
        <taxon>Pseudomonadota</taxon>
        <taxon>Alphaproteobacteria</taxon>
        <taxon>Rhodobacterales</taxon>
        <taxon>Paracoccaceae</taxon>
        <taxon>Halodurantibacterium</taxon>
    </lineage>
</organism>
<feature type="transmembrane region" description="Helical" evidence="6">
    <location>
        <begin position="106"/>
        <end position="126"/>
    </location>
</feature>
<dbReference type="Pfam" id="PF11700">
    <property type="entry name" value="ATG22"/>
    <property type="match status" value="1"/>
</dbReference>
<name>A0ABW4S6A7_9RHOB</name>
<protein>
    <submittedName>
        <fullName evidence="7">MFS transporter</fullName>
    </submittedName>
</protein>
<evidence type="ECO:0000256" key="4">
    <source>
        <dbReference type="ARBA" id="ARBA00022989"/>
    </source>
</evidence>
<dbReference type="PANTHER" id="PTHR23519">
    <property type="entry name" value="AUTOPHAGY-RELATED PROTEIN 22"/>
    <property type="match status" value="1"/>
</dbReference>
<evidence type="ECO:0000256" key="6">
    <source>
        <dbReference type="SAM" id="Phobius"/>
    </source>
</evidence>
<feature type="transmembrane region" description="Helical" evidence="6">
    <location>
        <begin position="417"/>
        <end position="436"/>
    </location>
</feature>
<feature type="transmembrane region" description="Helical" evidence="6">
    <location>
        <begin position="81"/>
        <end position="100"/>
    </location>
</feature>
<feature type="transmembrane region" description="Helical" evidence="6">
    <location>
        <begin position="49"/>
        <end position="69"/>
    </location>
</feature>